<evidence type="ECO:0000313" key="2">
    <source>
        <dbReference type="Proteomes" id="UP001196413"/>
    </source>
</evidence>
<gene>
    <name evidence="1" type="ORF">KIN20_012814</name>
</gene>
<keyword evidence="2" id="KW-1185">Reference proteome</keyword>
<dbReference type="AlphaFoldDB" id="A0AAD5MEN8"/>
<dbReference type="EMBL" id="JAHQIW010002476">
    <property type="protein sequence ID" value="KAJ1355418.1"/>
    <property type="molecule type" value="Genomic_DNA"/>
</dbReference>
<accession>A0AAD5MEN8</accession>
<comment type="caution">
    <text evidence="1">The sequence shown here is derived from an EMBL/GenBank/DDBJ whole genome shotgun (WGS) entry which is preliminary data.</text>
</comment>
<dbReference type="Proteomes" id="UP001196413">
    <property type="component" value="Unassembled WGS sequence"/>
</dbReference>
<reference evidence="1" key="1">
    <citation type="submission" date="2021-06" db="EMBL/GenBank/DDBJ databases">
        <title>Parelaphostrongylus tenuis whole genome reference sequence.</title>
        <authorList>
            <person name="Garwood T.J."/>
            <person name="Larsen P.A."/>
            <person name="Fountain-Jones N.M."/>
            <person name="Garbe J.R."/>
            <person name="Macchietto M.G."/>
            <person name="Kania S.A."/>
            <person name="Gerhold R.W."/>
            <person name="Richards J.E."/>
            <person name="Wolf T.M."/>
        </authorList>
    </citation>
    <scope>NUCLEOTIDE SEQUENCE</scope>
    <source>
        <strain evidence="1">MNPRO001-30</strain>
        <tissue evidence="1">Meninges</tissue>
    </source>
</reference>
<organism evidence="1 2">
    <name type="scientific">Parelaphostrongylus tenuis</name>
    <name type="common">Meningeal worm</name>
    <dbReference type="NCBI Taxonomy" id="148309"/>
    <lineage>
        <taxon>Eukaryota</taxon>
        <taxon>Metazoa</taxon>
        <taxon>Ecdysozoa</taxon>
        <taxon>Nematoda</taxon>
        <taxon>Chromadorea</taxon>
        <taxon>Rhabditida</taxon>
        <taxon>Rhabditina</taxon>
        <taxon>Rhabditomorpha</taxon>
        <taxon>Strongyloidea</taxon>
        <taxon>Metastrongylidae</taxon>
        <taxon>Parelaphostrongylus</taxon>
    </lineage>
</organism>
<protein>
    <submittedName>
        <fullName evidence="1">Uncharacterized protein</fullName>
    </submittedName>
</protein>
<evidence type="ECO:0000313" key="1">
    <source>
        <dbReference type="EMBL" id="KAJ1355418.1"/>
    </source>
</evidence>
<name>A0AAD5MEN8_PARTN</name>
<proteinExistence type="predicted"/>
<sequence>MAGRHYDVRMSDIPEKDDTESFWTLLSHFALLRPTFGVVHRRLGILTDRSAPKKIFRGKRHSQNLEASFRP</sequence>